<dbReference type="SUPFAM" id="SSF49464">
    <property type="entry name" value="Carboxypeptidase regulatory domain-like"/>
    <property type="match status" value="1"/>
</dbReference>
<protein>
    <submittedName>
        <fullName evidence="2">Carboxypeptidase-like regulatory domain-containing protein</fullName>
    </submittedName>
</protein>
<sequence length="158" mass="17109">MRLFLLATAFSLLWSAGPAAAQRASASSKTNNARKRIALARRSDADAEAGPMRLACAPLISKVYEPNGQPLMGATVLIKGTHQVYVTDSEGKFRFTDPVYEGQVLTIDAAGYTSLEVPLADCTLPRLVLAKAPTARIKRKGKRAGQVVRLHNRSTNMR</sequence>
<accession>A0ABW2U4G5</accession>
<feature type="chain" id="PRO_5047462059" evidence="1">
    <location>
        <begin position="22"/>
        <end position="158"/>
    </location>
</feature>
<name>A0ABW2U4G5_9BACT</name>
<organism evidence="2 3">
    <name type="scientific">Hymenobacter humi</name>
    <dbReference type="NCBI Taxonomy" id="1411620"/>
    <lineage>
        <taxon>Bacteria</taxon>
        <taxon>Pseudomonadati</taxon>
        <taxon>Bacteroidota</taxon>
        <taxon>Cytophagia</taxon>
        <taxon>Cytophagales</taxon>
        <taxon>Hymenobacteraceae</taxon>
        <taxon>Hymenobacter</taxon>
    </lineage>
</organism>
<dbReference type="InterPro" id="IPR008969">
    <property type="entry name" value="CarboxyPept-like_regulatory"/>
</dbReference>
<comment type="caution">
    <text evidence="2">The sequence shown here is derived from an EMBL/GenBank/DDBJ whole genome shotgun (WGS) entry which is preliminary data.</text>
</comment>
<gene>
    <name evidence="2" type="ORF">ACFQT0_08015</name>
</gene>
<keyword evidence="3" id="KW-1185">Reference proteome</keyword>
<dbReference type="EMBL" id="JBHTEK010000001">
    <property type="protein sequence ID" value="MFC7667360.1"/>
    <property type="molecule type" value="Genomic_DNA"/>
</dbReference>
<proteinExistence type="predicted"/>
<feature type="signal peptide" evidence="1">
    <location>
        <begin position="1"/>
        <end position="21"/>
    </location>
</feature>
<evidence type="ECO:0000256" key="1">
    <source>
        <dbReference type="SAM" id="SignalP"/>
    </source>
</evidence>
<keyword evidence="1" id="KW-0732">Signal</keyword>
<dbReference type="Pfam" id="PF13715">
    <property type="entry name" value="CarbopepD_reg_2"/>
    <property type="match status" value="1"/>
</dbReference>
<dbReference type="Gene3D" id="2.60.40.1120">
    <property type="entry name" value="Carboxypeptidase-like, regulatory domain"/>
    <property type="match status" value="1"/>
</dbReference>
<evidence type="ECO:0000313" key="2">
    <source>
        <dbReference type="EMBL" id="MFC7667360.1"/>
    </source>
</evidence>
<dbReference type="RefSeq" id="WP_380201832.1">
    <property type="nucleotide sequence ID" value="NZ_JBHTEK010000001.1"/>
</dbReference>
<dbReference type="Proteomes" id="UP001596513">
    <property type="component" value="Unassembled WGS sequence"/>
</dbReference>
<evidence type="ECO:0000313" key="3">
    <source>
        <dbReference type="Proteomes" id="UP001596513"/>
    </source>
</evidence>
<reference evidence="3" key="1">
    <citation type="journal article" date="2019" name="Int. J. Syst. Evol. Microbiol.">
        <title>The Global Catalogue of Microorganisms (GCM) 10K type strain sequencing project: providing services to taxonomists for standard genome sequencing and annotation.</title>
        <authorList>
            <consortium name="The Broad Institute Genomics Platform"/>
            <consortium name="The Broad Institute Genome Sequencing Center for Infectious Disease"/>
            <person name="Wu L."/>
            <person name="Ma J."/>
        </authorList>
    </citation>
    <scope>NUCLEOTIDE SEQUENCE [LARGE SCALE GENOMIC DNA]</scope>
    <source>
        <strain evidence="3">JCM 19635</strain>
    </source>
</reference>